<keyword evidence="2" id="KW-0378">Hydrolase</keyword>
<sequence>MKSLVLPFNHERWPLNLALQYREKSDCLIFCIHGLGCAKEAFAGIWHRAELSDFSIMIPDLVGFGESVKPSDFPYSMEAQARVCRLLADTFAGSDIIIVAHSMGAVIGLLLAELIADRLQSFVMIEGNLIPQDCALVSSRTINYSFEDFKREGFNKLRSEIASSVKPGAQLWLEWTKKADCLAFYKSAQSLVKWSASNRLLPRFSQLPVGKVYFYGQENEDMDILQLMPDIKKIAISQSGHFVMNDNPAEFYPELAAFIRSVL</sequence>
<organism evidence="2 3">
    <name type="scientific">candidate division CSSED10-310 bacterium</name>
    <dbReference type="NCBI Taxonomy" id="2855610"/>
    <lineage>
        <taxon>Bacteria</taxon>
        <taxon>Bacteria division CSSED10-310</taxon>
    </lineage>
</organism>
<evidence type="ECO:0000313" key="2">
    <source>
        <dbReference type="EMBL" id="MFC1849977.1"/>
    </source>
</evidence>
<dbReference type="SUPFAM" id="SSF53474">
    <property type="entry name" value="alpha/beta-Hydrolases"/>
    <property type="match status" value="1"/>
</dbReference>
<name>A0ABV6YUX5_UNCC1</name>
<dbReference type="PANTHER" id="PTHR43798:SF33">
    <property type="entry name" value="HYDROLASE, PUTATIVE (AFU_ORTHOLOGUE AFUA_2G14860)-RELATED"/>
    <property type="match status" value="1"/>
</dbReference>
<dbReference type="InterPro" id="IPR029058">
    <property type="entry name" value="AB_hydrolase_fold"/>
</dbReference>
<dbReference type="Gene3D" id="3.40.50.1820">
    <property type="entry name" value="alpha/beta hydrolase"/>
    <property type="match status" value="1"/>
</dbReference>
<dbReference type="InterPro" id="IPR050266">
    <property type="entry name" value="AB_hydrolase_sf"/>
</dbReference>
<gene>
    <name evidence="2" type="ORF">ACFL27_07290</name>
</gene>
<dbReference type="GO" id="GO:0016787">
    <property type="term" value="F:hydrolase activity"/>
    <property type="evidence" value="ECO:0007669"/>
    <property type="project" value="UniProtKB-KW"/>
</dbReference>
<comment type="caution">
    <text evidence="2">The sequence shown here is derived from an EMBL/GenBank/DDBJ whole genome shotgun (WGS) entry which is preliminary data.</text>
</comment>
<dbReference type="EMBL" id="JBHPBY010000069">
    <property type="protein sequence ID" value="MFC1849977.1"/>
    <property type="molecule type" value="Genomic_DNA"/>
</dbReference>
<proteinExistence type="predicted"/>
<dbReference type="PANTHER" id="PTHR43798">
    <property type="entry name" value="MONOACYLGLYCEROL LIPASE"/>
    <property type="match status" value="1"/>
</dbReference>
<dbReference type="InterPro" id="IPR000073">
    <property type="entry name" value="AB_hydrolase_1"/>
</dbReference>
<dbReference type="Proteomes" id="UP001594351">
    <property type="component" value="Unassembled WGS sequence"/>
</dbReference>
<keyword evidence="3" id="KW-1185">Reference proteome</keyword>
<evidence type="ECO:0000259" key="1">
    <source>
        <dbReference type="Pfam" id="PF12697"/>
    </source>
</evidence>
<dbReference type="Pfam" id="PF12697">
    <property type="entry name" value="Abhydrolase_6"/>
    <property type="match status" value="1"/>
</dbReference>
<feature type="domain" description="AB hydrolase-1" evidence="1">
    <location>
        <begin position="29"/>
        <end position="252"/>
    </location>
</feature>
<protein>
    <submittedName>
        <fullName evidence="2">Alpha/beta fold hydrolase</fullName>
    </submittedName>
</protein>
<accession>A0ABV6YUX5</accession>
<reference evidence="2 3" key="1">
    <citation type="submission" date="2024-09" db="EMBL/GenBank/DDBJ databases">
        <title>Laminarin stimulates single cell rates of sulfate reduction while oxygen inhibits transcriptomic activity in coastal marine sediment.</title>
        <authorList>
            <person name="Lindsay M."/>
            <person name="Orcutt B."/>
            <person name="Emerson D."/>
            <person name="Stepanauskas R."/>
            <person name="D'Angelo T."/>
        </authorList>
    </citation>
    <scope>NUCLEOTIDE SEQUENCE [LARGE SCALE GENOMIC DNA]</scope>
    <source>
        <strain evidence="2">SAG AM-311-K15</strain>
    </source>
</reference>
<evidence type="ECO:0000313" key="3">
    <source>
        <dbReference type="Proteomes" id="UP001594351"/>
    </source>
</evidence>